<dbReference type="Pfam" id="PF21041">
    <property type="entry name" value="XMAP215_CLASP_TOG"/>
    <property type="match status" value="1"/>
</dbReference>
<dbReference type="OrthoDB" id="205662at2759"/>
<keyword evidence="7" id="KW-1185">Reference proteome</keyword>
<feature type="compositionally biased region" description="Basic and acidic residues" evidence="4">
    <location>
        <begin position="825"/>
        <end position="839"/>
    </location>
</feature>
<dbReference type="GO" id="GO:0061863">
    <property type="term" value="F:microtubule plus end polymerase"/>
    <property type="evidence" value="ECO:0007669"/>
    <property type="project" value="InterPro"/>
</dbReference>
<evidence type="ECO:0000256" key="2">
    <source>
        <dbReference type="ARBA" id="ARBA00022490"/>
    </source>
</evidence>
<dbReference type="InterPro" id="IPR034085">
    <property type="entry name" value="TOG"/>
</dbReference>
<comment type="subcellular location">
    <subcellularLocation>
        <location evidence="1">Cytoplasm</location>
        <location evidence="1">Cytoskeleton</location>
    </subcellularLocation>
</comment>
<evidence type="ECO:0000259" key="5">
    <source>
        <dbReference type="SMART" id="SM01349"/>
    </source>
</evidence>
<evidence type="ECO:0000256" key="3">
    <source>
        <dbReference type="ARBA" id="ARBA00023212"/>
    </source>
</evidence>
<evidence type="ECO:0000313" key="7">
    <source>
        <dbReference type="Proteomes" id="UP000078348"/>
    </source>
</evidence>
<proteinExistence type="predicted"/>
<dbReference type="GO" id="GO:0046785">
    <property type="term" value="P:microtubule polymerization"/>
    <property type="evidence" value="ECO:0007669"/>
    <property type="project" value="InterPro"/>
</dbReference>
<organism evidence="6 7">
    <name type="scientific">Blastocystis sp. subtype 1 (strain ATCC 50177 / NandII)</name>
    <dbReference type="NCBI Taxonomy" id="478820"/>
    <lineage>
        <taxon>Eukaryota</taxon>
        <taxon>Sar</taxon>
        <taxon>Stramenopiles</taxon>
        <taxon>Bigyra</taxon>
        <taxon>Opalozoa</taxon>
        <taxon>Opalinata</taxon>
        <taxon>Blastocystidae</taxon>
        <taxon>Blastocystis</taxon>
    </lineage>
</organism>
<sequence>MHHWPLEKAYPDFAKCNEVITTSPKWQEKVEGMQQLCDFISTHSESFAHIQEAVISYAALVSNGFKASNINLLKGAYSIAKCIIVHCGAGPRACGVLIDSCVTKIHDKKVGPDLSLLLLDICEKIGPNAVIHSVCNCMKSSRIAAQQSAVLHFFASVIESFGASTVDIKSLLPYIFGPQGLGNSKPEVKTAATQLICLLYRQLGEAVRAVVAQSDMNDLLKKKVLEALDETPLLLSSLLEPYDASADLQPLLKKLRATEGKDSWKTRQEAVEAVTDLMARKKRVANTRAVGELLTVLKERLTETNLNLRARVLQCIRGTAEAIGEETQQYTALVVPELLKLCGETKQNVVEGLFAALTAWVGAHAASPAIFNSLAGSLVQGLKITKGRAGLLRWVNHYAGFLERASCATLLSSVMDCLTSKEAAVRAEAATLMKVVCAHLSQGEVEAKIVGRPSPDMNTLHQIVDRLYTSGRFSSASARLSDTPITAPVTGLTAGLATGLTAGFATESAAGTVVDNRAEAASRKQSLSARPGARVLARPNPGEGLRARFQHVKSSIPKPQPRRQPFSDAFSARDFTASRVSDTSYLSLEVPRVGRFFLEQPAAAKEAREAASQGWQLEEASEATMRRELEEVAPRVSVEELLGDEATLAEALVQWREMMDRDDPEVVANVDVILKFLWFCLYRRGEGVRDSVVATLDRLLLQMINNEIVPTAFELDLCTDSLITLSLSADAALRATIIGFYTSLLSCYDDINLFFKKLVPTLYDLHDSVRCTTLQFLLYAMNQEALRPFALPLVDEVKHIAGNCSPECGQLVREILTSAGEQEEKEVVKEEKKSEKESESLPAETHFQLFDLEVEEVDLLSLSDPIDPVLPEPDPIVPRTASSLAQSLQYLKDYTLFLSLLQNRQLLHTVFGARYAAALDAVKAVASEYAEEEVTEEKVEAADTCAFVVARLLSQELCEQQEAVDEVLLSSLINTLLILLNPNRSFSYLTTPFSLLSLQHILRAAVRGIQLDHYQFHRKDEERQARYQQILFFLCSYSDVRSLLLCIIQVSNQLEEGAANRTAAQVLALMVRRIREYAVPTFLAGDCVNLLSVKNECVPCNTLVAKECVELDNAIIAKYPVIMNSLETQAKEESEDEEDVDIMQQIEELQKQRDMLSRMSMGKKNTSEMKHRISMLLEQSKAITSKK</sequence>
<dbReference type="Proteomes" id="UP000078348">
    <property type="component" value="Unassembled WGS sequence"/>
</dbReference>
<keyword evidence="3" id="KW-0206">Cytoskeleton</keyword>
<dbReference type="GO" id="GO:0051010">
    <property type="term" value="F:microtubule plus-end binding"/>
    <property type="evidence" value="ECO:0007669"/>
    <property type="project" value="InterPro"/>
</dbReference>
<feature type="region of interest" description="Disordered" evidence="4">
    <location>
        <begin position="522"/>
        <end position="543"/>
    </location>
</feature>
<dbReference type="SMART" id="SM01349">
    <property type="entry name" value="TOG"/>
    <property type="match status" value="2"/>
</dbReference>
<evidence type="ECO:0000256" key="1">
    <source>
        <dbReference type="ARBA" id="ARBA00004245"/>
    </source>
</evidence>
<dbReference type="InterPro" id="IPR011989">
    <property type="entry name" value="ARM-like"/>
</dbReference>
<accession>A0A196SA82</accession>
<dbReference type="GO" id="GO:0005856">
    <property type="term" value="C:cytoskeleton"/>
    <property type="evidence" value="ECO:0007669"/>
    <property type="project" value="UniProtKB-SubCell"/>
</dbReference>
<dbReference type="InterPro" id="IPR016024">
    <property type="entry name" value="ARM-type_fold"/>
</dbReference>
<comment type="caution">
    <text evidence="6">The sequence shown here is derived from an EMBL/GenBank/DDBJ whole genome shotgun (WGS) entry which is preliminary data.</text>
</comment>
<name>A0A196SA82_BLAHN</name>
<evidence type="ECO:0000256" key="4">
    <source>
        <dbReference type="SAM" id="MobiDB-lite"/>
    </source>
</evidence>
<protein>
    <submittedName>
        <fullName evidence="6">Cytoskeleton-associated protein</fullName>
    </submittedName>
</protein>
<dbReference type="GO" id="GO:0030951">
    <property type="term" value="P:establishment or maintenance of microtubule cytoskeleton polarity"/>
    <property type="evidence" value="ECO:0007669"/>
    <property type="project" value="InterPro"/>
</dbReference>
<dbReference type="GO" id="GO:0007051">
    <property type="term" value="P:spindle organization"/>
    <property type="evidence" value="ECO:0007669"/>
    <property type="project" value="InterPro"/>
</dbReference>
<dbReference type="STRING" id="478820.A0A196SA82"/>
<dbReference type="AlphaFoldDB" id="A0A196SA82"/>
<gene>
    <name evidence="6" type="ORF">AV274_5300</name>
</gene>
<feature type="domain" description="TOG" evidence="5">
    <location>
        <begin position="1"/>
        <end position="236"/>
    </location>
</feature>
<dbReference type="InterPro" id="IPR045110">
    <property type="entry name" value="XMAP215"/>
</dbReference>
<dbReference type="SUPFAM" id="SSF48371">
    <property type="entry name" value="ARM repeat"/>
    <property type="match status" value="1"/>
</dbReference>
<feature type="region of interest" description="Disordered" evidence="4">
    <location>
        <begin position="822"/>
        <end position="842"/>
    </location>
</feature>
<evidence type="ECO:0000313" key="6">
    <source>
        <dbReference type="EMBL" id="OAO13007.1"/>
    </source>
</evidence>
<feature type="domain" description="TOG" evidence="5">
    <location>
        <begin position="237"/>
        <end position="476"/>
    </location>
</feature>
<keyword evidence="2" id="KW-0963">Cytoplasm</keyword>
<reference evidence="6 7" key="1">
    <citation type="submission" date="2016-05" db="EMBL/GenBank/DDBJ databases">
        <title>Nuclear genome of Blastocystis sp. subtype 1 NandII.</title>
        <authorList>
            <person name="Gentekaki E."/>
            <person name="Curtis B."/>
            <person name="Stairs C."/>
            <person name="Eme L."/>
            <person name="Herman E."/>
            <person name="Klimes V."/>
            <person name="Arias M.C."/>
            <person name="Elias M."/>
            <person name="Hilliou F."/>
            <person name="Klute M."/>
            <person name="Malik S.-B."/>
            <person name="Pightling A."/>
            <person name="Rachubinski R."/>
            <person name="Salas D."/>
            <person name="Schlacht A."/>
            <person name="Suga H."/>
            <person name="Archibald J."/>
            <person name="Ball S.G."/>
            <person name="Clark G."/>
            <person name="Dacks J."/>
            <person name="Van Der Giezen M."/>
            <person name="Tsaousis A."/>
            <person name="Roger A."/>
        </authorList>
    </citation>
    <scope>NUCLEOTIDE SEQUENCE [LARGE SCALE GENOMIC DNA]</scope>
    <source>
        <strain evidence="7">ATCC 50177 / NandII</strain>
    </source>
</reference>
<dbReference type="PANTHER" id="PTHR12609">
    <property type="entry name" value="MICROTUBULE ASSOCIATED PROTEIN XMAP215"/>
    <property type="match status" value="1"/>
</dbReference>
<dbReference type="EMBL" id="LXWW01000479">
    <property type="protein sequence ID" value="OAO13007.1"/>
    <property type="molecule type" value="Genomic_DNA"/>
</dbReference>
<dbReference type="Gene3D" id="1.25.10.10">
    <property type="entry name" value="Leucine-rich Repeat Variant"/>
    <property type="match status" value="2"/>
</dbReference>
<dbReference type="InterPro" id="IPR048491">
    <property type="entry name" value="XMAP215_CLASP_TOG"/>
</dbReference>